<dbReference type="PANTHER" id="PTHR16220">
    <property type="entry name" value="WD REPEAT PROTEIN 8-RELATED"/>
    <property type="match status" value="1"/>
</dbReference>
<proteinExistence type="predicted"/>
<feature type="compositionally biased region" description="Basic and acidic residues" evidence="1">
    <location>
        <begin position="475"/>
        <end position="491"/>
    </location>
</feature>
<dbReference type="GO" id="GO:1990810">
    <property type="term" value="P:microtubule anchoring at mitotic spindle pole body"/>
    <property type="evidence" value="ECO:0007669"/>
    <property type="project" value="TreeGrafter"/>
</dbReference>
<sequence length="581" mass="64773">MEFSAVYRASNGSLPSPNGSLIASIVPPRLEIRSAATLQITRVVNLNPTFASKVQFMRWSPLPQSNVIKIGLVSKRRSGIDNSEEEGTFKQRLLLADDESIQVLDVDDDKWSASIKHGFEGIKNVDFGRSCEEVIIFSDFQTKLTVWNLQARDGRRIEIPNPKFATKGYDYRPCTSHFALLSRSATQDIVSIHQNTTYRVSHCIVLPTLDAQGLRWSPCGRWLAVWESPVSSYKVLVYTADGHLYRTHQNPECDGLGVKTVEWSPIGDFLTVGGHDGKLCFLNNYTFSPVISMNHTRTVRLPGVTVWSENVLGTRERYYRQVAQPATIPTAASNATDVATKTGISAMAYSNPDGTLVATRNDSMPETVWIWSLKLLRPYAVLTHRNPVKTMSWHPTIPELLMIQCSLEPTVGNVGDKGNCVYIWCSSWKEPRAVQVPMERISGSIWAKWIHTTAPAQCSSSSTVSTSPQPFVSTVDRRSNSPEKDASEKRPMILLGDKEGFVVGYVEDEPIPDAAWSPIDWTAYSPSQAPGQQRPASYFTSDNINSSKSDKLASVDEQPSGSNERREDDGSIEFRLWKRGY</sequence>
<feature type="region of interest" description="Disordered" evidence="1">
    <location>
        <begin position="458"/>
        <end position="491"/>
    </location>
</feature>
<dbReference type="InterPro" id="IPR052778">
    <property type="entry name" value="Centrosome-WD_assoc"/>
</dbReference>
<dbReference type="InterPro" id="IPR015943">
    <property type="entry name" value="WD40/YVTN_repeat-like_dom_sf"/>
</dbReference>
<dbReference type="AlphaFoldDB" id="A0A4S2MTI7"/>
<dbReference type="Gene3D" id="2.130.10.10">
    <property type="entry name" value="YVTN repeat-like/Quinoprotein amine dehydrogenase"/>
    <property type="match status" value="1"/>
</dbReference>
<dbReference type="InParanoid" id="A0A4S2MTI7"/>
<evidence type="ECO:0000313" key="2">
    <source>
        <dbReference type="EMBL" id="TGZ79839.1"/>
    </source>
</evidence>
<reference evidence="2 3" key="1">
    <citation type="submission" date="2019-04" db="EMBL/GenBank/DDBJ databases">
        <title>Comparative genomics and transcriptomics to analyze fruiting body development in filamentous ascomycetes.</title>
        <authorList>
            <consortium name="DOE Joint Genome Institute"/>
            <person name="Lutkenhaus R."/>
            <person name="Traeger S."/>
            <person name="Breuer J."/>
            <person name="Kuo A."/>
            <person name="Lipzen A."/>
            <person name="Pangilinan J."/>
            <person name="Dilworth D."/>
            <person name="Sandor L."/>
            <person name="Poggeler S."/>
            <person name="Barry K."/>
            <person name="Grigoriev I.V."/>
            <person name="Nowrousian M."/>
        </authorList>
    </citation>
    <scope>NUCLEOTIDE SEQUENCE [LARGE SCALE GENOMIC DNA]</scope>
    <source>
        <strain evidence="2 3">CBS 389.68</strain>
    </source>
</reference>
<feature type="compositionally biased region" description="Polar residues" evidence="1">
    <location>
        <begin position="525"/>
        <end position="547"/>
    </location>
</feature>
<feature type="region of interest" description="Disordered" evidence="1">
    <location>
        <begin position="525"/>
        <end position="571"/>
    </location>
</feature>
<name>A0A4S2MTI7_9PEZI</name>
<evidence type="ECO:0008006" key="4">
    <source>
        <dbReference type="Google" id="ProtNLM"/>
    </source>
</evidence>
<dbReference type="Proteomes" id="UP000298138">
    <property type="component" value="Unassembled WGS sequence"/>
</dbReference>
<protein>
    <recommendedName>
        <fullName evidence="4">WD40 repeat-like protein</fullName>
    </recommendedName>
</protein>
<dbReference type="PANTHER" id="PTHR16220:SF0">
    <property type="entry name" value="WD REPEAT-CONTAINING PROTEIN WRAP73"/>
    <property type="match status" value="1"/>
</dbReference>
<dbReference type="OrthoDB" id="10257284at2759"/>
<keyword evidence="3" id="KW-1185">Reference proteome</keyword>
<dbReference type="EMBL" id="ML220128">
    <property type="protein sequence ID" value="TGZ79839.1"/>
    <property type="molecule type" value="Genomic_DNA"/>
</dbReference>
<gene>
    <name evidence="2" type="ORF">EX30DRAFT_355516</name>
</gene>
<evidence type="ECO:0000313" key="3">
    <source>
        <dbReference type="Proteomes" id="UP000298138"/>
    </source>
</evidence>
<dbReference type="GO" id="GO:0005815">
    <property type="term" value="C:microtubule organizing center"/>
    <property type="evidence" value="ECO:0007669"/>
    <property type="project" value="TreeGrafter"/>
</dbReference>
<organism evidence="2 3">
    <name type="scientific">Ascodesmis nigricans</name>
    <dbReference type="NCBI Taxonomy" id="341454"/>
    <lineage>
        <taxon>Eukaryota</taxon>
        <taxon>Fungi</taxon>
        <taxon>Dikarya</taxon>
        <taxon>Ascomycota</taxon>
        <taxon>Pezizomycotina</taxon>
        <taxon>Pezizomycetes</taxon>
        <taxon>Pezizales</taxon>
        <taxon>Ascodesmidaceae</taxon>
        <taxon>Ascodesmis</taxon>
    </lineage>
</organism>
<feature type="compositionally biased region" description="Low complexity" evidence="1">
    <location>
        <begin position="459"/>
        <end position="474"/>
    </location>
</feature>
<dbReference type="SUPFAM" id="SSF69322">
    <property type="entry name" value="Tricorn protease domain 2"/>
    <property type="match status" value="1"/>
</dbReference>
<accession>A0A4S2MTI7</accession>
<dbReference type="GO" id="GO:1990811">
    <property type="term" value="C:MWP complex"/>
    <property type="evidence" value="ECO:0007669"/>
    <property type="project" value="TreeGrafter"/>
</dbReference>
<evidence type="ECO:0000256" key="1">
    <source>
        <dbReference type="SAM" id="MobiDB-lite"/>
    </source>
</evidence>